<dbReference type="GO" id="GO:0005525">
    <property type="term" value="F:GTP binding"/>
    <property type="evidence" value="ECO:0007669"/>
    <property type="project" value="UniProtKB-UniRule"/>
</dbReference>
<evidence type="ECO:0000256" key="8">
    <source>
        <dbReference type="ARBA" id="ARBA00023134"/>
    </source>
</evidence>
<comment type="subcellular location">
    <subcellularLocation>
        <location evidence="9">Cytoplasm</location>
    </subcellularLocation>
</comment>
<dbReference type="NCBIfam" id="TIGR02729">
    <property type="entry name" value="Obg_CgtA"/>
    <property type="match status" value="1"/>
</dbReference>
<evidence type="ECO:0000256" key="7">
    <source>
        <dbReference type="ARBA" id="ARBA00022842"/>
    </source>
</evidence>
<evidence type="ECO:0000256" key="3">
    <source>
        <dbReference type="ARBA" id="ARBA00022490"/>
    </source>
</evidence>
<dbReference type="PANTHER" id="PTHR11702:SF31">
    <property type="entry name" value="MITOCHONDRIAL RIBOSOME-ASSOCIATED GTPASE 2"/>
    <property type="match status" value="1"/>
</dbReference>
<dbReference type="FunFam" id="2.70.210.12:FF:000001">
    <property type="entry name" value="GTPase Obg"/>
    <property type="match status" value="1"/>
</dbReference>
<dbReference type="Pfam" id="PF09269">
    <property type="entry name" value="DUF1967"/>
    <property type="match status" value="1"/>
</dbReference>
<evidence type="ECO:0000256" key="5">
    <source>
        <dbReference type="ARBA" id="ARBA00022741"/>
    </source>
</evidence>
<keyword evidence="4 9" id="KW-0479">Metal-binding</keyword>
<dbReference type="CDD" id="cd01898">
    <property type="entry name" value="Obg"/>
    <property type="match status" value="1"/>
</dbReference>
<evidence type="ECO:0000256" key="2">
    <source>
        <dbReference type="ARBA" id="ARBA00007699"/>
    </source>
</evidence>
<dbReference type="PANTHER" id="PTHR11702">
    <property type="entry name" value="DEVELOPMENTALLY REGULATED GTP-BINDING PROTEIN-RELATED"/>
    <property type="match status" value="1"/>
</dbReference>
<dbReference type="SUPFAM" id="SSF52540">
    <property type="entry name" value="P-loop containing nucleoside triphosphate hydrolases"/>
    <property type="match status" value="1"/>
</dbReference>
<comment type="similarity">
    <text evidence="2 9">Belongs to the TRAFAC class OBG-HflX-like GTPase superfamily. OBG GTPase family.</text>
</comment>
<dbReference type="GO" id="GO:0005737">
    <property type="term" value="C:cytoplasm"/>
    <property type="evidence" value="ECO:0007669"/>
    <property type="project" value="UniProtKB-SubCell"/>
</dbReference>
<keyword evidence="8 9" id="KW-0342">GTP-binding</keyword>
<name>A0A1U7NLL1_9FIRM</name>
<dbReference type="InterPro" id="IPR015349">
    <property type="entry name" value="OCT_dom"/>
</dbReference>
<reference evidence="13 14" key="1">
    <citation type="submission" date="2016-11" db="EMBL/GenBank/DDBJ databases">
        <title>Description of two novel members of the family Erysipelotrichaceae: Ileibacterium lipovorans gen. nov., sp. nov. and Dubosiella newyorkensis, gen. nov., sp. nov.</title>
        <authorList>
            <person name="Cox L.M."/>
            <person name="Sohn J."/>
            <person name="Tyrrell K.L."/>
            <person name="Citron D.M."/>
            <person name="Lawson P.A."/>
            <person name="Patel N.B."/>
            <person name="Iizumi T."/>
            <person name="Perez-Perez G.I."/>
            <person name="Goldstein E.J."/>
            <person name="Blaser M.J."/>
        </authorList>
    </citation>
    <scope>NUCLEOTIDE SEQUENCE [LARGE SCALE GENOMIC DNA]</scope>
    <source>
        <strain evidence="13 14">NYU-BL-A4</strain>
    </source>
</reference>
<dbReference type="AlphaFoldDB" id="A0A1U7NLL1"/>
<comment type="subunit">
    <text evidence="9">Monomer.</text>
</comment>
<evidence type="ECO:0000313" key="14">
    <source>
        <dbReference type="Proteomes" id="UP000186705"/>
    </source>
</evidence>
<dbReference type="SUPFAM" id="SSF102741">
    <property type="entry name" value="Obg GTP-binding protein C-terminal domain"/>
    <property type="match status" value="1"/>
</dbReference>
<dbReference type="STRING" id="1862672.BO225_07880"/>
<dbReference type="OrthoDB" id="9807318at2"/>
<feature type="binding site" evidence="9">
    <location>
        <begin position="309"/>
        <end position="311"/>
    </location>
    <ligand>
        <name>GTP</name>
        <dbReference type="ChEBI" id="CHEBI:37565"/>
    </ligand>
</feature>
<dbReference type="NCBIfam" id="NF008956">
    <property type="entry name" value="PRK12299.1"/>
    <property type="match status" value="1"/>
</dbReference>
<keyword evidence="7 9" id="KW-0460">Magnesium</keyword>
<feature type="domain" description="OBG-type G" evidence="10">
    <location>
        <begin position="159"/>
        <end position="328"/>
    </location>
</feature>
<dbReference type="PIRSF" id="PIRSF002401">
    <property type="entry name" value="GTP_bd_Obg/CgtA"/>
    <property type="match status" value="1"/>
</dbReference>
<dbReference type="InterPro" id="IPR036726">
    <property type="entry name" value="GTP1_OBG_dom_sf"/>
</dbReference>
<evidence type="ECO:0000313" key="13">
    <source>
        <dbReference type="EMBL" id="OLU45666.1"/>
    </source>
</evidence>
<dbReference type="InterPro" id="IPR006073">
    <property type="entry name" value="GTP-bd"/>
</dbReference>
<comment type="cofactor">
    <cofactor evidence="1 9">
        <name>Mg(2+)</name>
        <dbReference type="ChEBI" id="CHEBI:18420"/>
    </cofactor>
</comment>
<keyword evidence="5 9" id="KW-0547">Nucleotide-binding</keyword>
<dbReference type="PROSITE" id="PS51883">
    <property type="entry name" value="OBG"/>
    <property type="match status" value="1"/>
</dbReference>
<evidence type="ECO:0000256" key="9">
    <source>
        <dbReference type="HAMAP-Rule" id="MF_01454"/>
    </source>
</evidence>
<dbReference type="GO" id="GO:0000287">
    <property type="term" value="F:magnesium ion binding"/>
    <property type="evidence" value="ECO:0007669"/>
    <property type="project" value="InterPro"/>
</dbReference>
<accession>A0A1U7NLL1</accession>
<comment type="caution">
    <text evidence="13">The sequence shown here is derived from an EMBL/GenBank/DDBJ whole genome shotgun (WGS) entry which is preliminary data.</text>
</comment>
<dbReference type="NCBIfam" id="TIGR03595">
    <property type="entry name" value="Obg_CgtA_exten"/>
    <property type="match status" value="1"/>
</dbReference>
<dbReference type="NCBIfam" id="TIGR00231">
    <property type="entry name" value="small_GTP"/>
    <property type="match status" value="1"/>
</dbReference>
<dbReference type="EC" id="3.6.5.-" evidence="9"/>
<dbReference type="InterPro" id="IPR031167">
    <property type="entry name" value="G_OBG"/>
</dbReference>
<feature type="domain" description="Obg" evidence="12">
    <location>
        <begin position="1"/>
        <end position="158"/>
    </location>
</feature>
<dbReference type="InterPro" id="IPR014100">
    <property type="entry name" value="GTP-bd_Obg/CgtA"/>
</dbReference>
<keyword evidence="6 9" id="KW-0378">Hydrolase</keyword>
<feature type="binding site" evidence="9">
    <location>
        <begin position="165"/>
        <end position="172"/>
    </location>
    <ligand>
        <name>GTP</name>
        <dbReference type="ChEBI" id="CHEBI:37565"/>
    </ligand>
</feature>
<dbReference type="GO" id="GO:0042254">
    <property type="term" value="P:ribosome biogenesis"/>
    <property type="evidence" value="ECO:0007669"/>
    <property type="project" value="UniProtKB-UniRule"/>
</dbReference>
<dbReference type="InterPro" id="IPR006169">
    <property type="entry name" value="GTP1_OBG_dom"/>
</dbReference>
<dbReference type="Gene3D" id="3.40.50.300">
    <property type="entry name" value="P-loop containing nucleotide triphosphate hydrolases"/>
    <property type="match status" value="1"/>
</dbReference>
<evidence type="ECO:0000256" key="1">
    <source>
        <dbReference type="ARBA" id="ARBA00001946"/>
    </source>
</evidence>
<dbReference type="InterPro" id="IPR006074">
    <property type="entry name" value="GTP1-OBG_CS"/>
</dbReference>
<dbReference type="InterPro" id="IPR027417">
    <property type="entry name" value="P-loop_NTPase"/>
</dbReference>
<dbReference type="Gene3D" id="3.30.300.350">
    <property type="entry name" value="GTP-binding protein OBG, C-terminal domain"/>
    <property type="match status" value="1"/>
</dbReference>
<dbReference type="Pfam" id="PF01018">
    <property type="entry name" value="GTP1_OBG"/>
    <property type="match status" value="1"/>
</dbReference>
<feature type="binding site" evidence="9">
    <location>
        <begin position="212"/>
        <end position="215"/>
    </location>
    <ligand>
        <name>GTP</name>
        <dbReference type="ChEBI" id="CHEBI:37565"/>
    </ligand>
</feature>
<feature type="binding site" evidence="9">
    <location>
        <position position="172"/>
    </location>
    <ligand>
        <name>Mg(2+)</name>
        <dbReference type="ChEBI" id="CHEBI:18420"/>
    </ligand>
</feature>
<evidence type="ECO:0000259" key="11">
    <source>
        <dbReference type="PROSITE" id="PS51881"/>
    </source>
</evidence>
<dbReference type="SUPFAM" id="SSF82051">
    <property type="entry name" value="Obg GTP-binding protein N-terminal domain"/>
    <property type="match status" value="1"/>
</dbReference>
<feature type="domain" description="OCT" evidence="11">
    <location>
        <begin position="348"/>
        <end position="426"/>
    </location>
</feature>
<protein>
    <recommendedName>
        <fullName evidence="9">GTPase Obg</fullName>
        <ecNumber evidence="9">3.6.5.-</ecNumber>
    </recommendedName>
    <alternativeName>
        <fullName evidence="9">GTP-binding protein Obg</fullName>
    </alternativeName>
</protein>
<dbReference type="EMBL" id="MPKA01000082">
    <property type="protein sequence ID" value="OLU45666.1"/>
    <property type="molecule type" value="Genomic_DNA"/>
</dbReference>
<gene>
    <name evidence="13" type="primary">obgE</name>
    <name evidence="9" type="synonym">obg</name>
    <name evidence="13" type="ORF">BO225_07880</name>
</gene>
<dbReference type="PROSITE" id="PS00905">
    <property type="entry name" value="GTP1_OBG"/>
    <property type="match status" value="1"/>
</dbReference>
<dbReference type="NCBIfam" id="NF008955">
    <property type="entry name" value="PRK12297.1"/>
    <property type="match status" value="1"/>
</dbReference>
<dbReference type="HAMAP" id="MF_01454">
    <property type="entry name" value="GTPase_Obg"/>
    <property type="match status" value="1"/>
</dbReference>
<organism evidence="13 14">
    <name type="scientific">Dubosiella newyorkensis</name>
    <dbReference type="NCBI Taxonomy" id="1862672"/>
    <lineage>
        <taxon>Bacteria</taxon>
        <taxon>Bacillati</taxon>
        <taxon>Bacillota</taxon>
        <taxon>Erysipelotrichia</taxon>
        <taxon>Erysipelotrichales</taxon>
        <taxon>Erysipelotrichaceae</taxon>
        <taxon>Dubosiella</taxon>
    </lineage>
</organism>
<dbReference type="InterPro" id="IPR045086">
    <property type="entry name" value="OBG_GTPase"/>
</dbReference>
<evidence type="ECO:0000259" key="12">
    <source>
        <dbReference type="PROSITE" id="PS51883"/>
    </source>
</evidence>
<dbReference type="Proteomes" id="UP000186705">
    <property type="component" value="Unassembled WGS sequence"/>
</dbReference>
<dbReference type="NCBIfam" id="NF008954">
    <property type="entry name" value="PRK12296.1"/>
    <property type="match status" value="1"/>
</dbReference>
<dbReference type="PROSITE" id="PS51710">
    <property type="entry name" value="G_OBG"/>
    <property type="match status" value="1"/>
</dbReference>
<feature type="binding site" evidence="9">
    <location>
        <begin position="282"/>
        <end position="285"/>
    </location>
    <ligand>
        <name>GTP</name>
        <dbReference type="ChEBI" id="CHEBI:37565"/>
    </ligand>
</feature>
<dbReference type="GO" id="GO:0003924">
    <property type="term" value="F:GTPase activity"/>
    <property type="evidence" value="ECO:0007669"/>
    <property type="project" value="UniProtKB-UniRule"/>
</dbReference>
<comment type="function">
    <text evidence="9">An essential GTPase which binds GTP, GDP and possibly (p)ppGpp with moderate affinity, with high nucleotide exchange rates and a fairly low GTP hydrolysis rate. Plays a role in control of the cell cycle, stress response, ribosome biogenesis and in those bacteria that undergo differentiation, in morphogenesis control.</text>
</comment>
<sequence length="427" mass="47406">MFVDQVKVFIKAGNGGDGIVSFRHEKYVAYGGPFGGDGGKGGDVIFEADPGMTTLLDLRYHRKIIAQNGEKGKNKRMHGANGENKIVKVPLGTLVKREDTGEIVADLTEPYQQQIVAEGGRGGRGNCHFKSARNTAPKYAEDGKSGQEFTAIVELRVLADVGLVGFPSVGKSTFLEAVTRAKPEIGDYPFTTITPNVGVVQTKDGRSFVLADLPGLIEGASQGKGLGHQFLKHIERCRVIIHVIDMGGEDGRDPVEDYKVINDELGSYHLRLLERPQIVVANKMDLENSEENLKRFKEAYPTVPVYEATTIIHEGLDPILRKAADLLQTTPAFPIENEENKNTGVVYKFEERKKDVEIKNIAPHVWEVSGPKIDKSFDIKKLNTEEDYYLFANRMRYMGIDRMLREAGVEDGDTVQLNGFEFEFVEN</sequence>
<keyword evidence="14" id="KW-1185">Reference proteome</keyword>
<proteinExistence type="inferred from homology"/>
<dbReference type="GeneID" id="78275855"/>
<dbReference type="PROSITE" id="PS51881">
    <property type="entry name" value="OCT"/>
    <property type="match status" value="1"/>
</dbReference>
<dbReference type="Gene3D" id="2.70.210.12">
    <property type="entry name" value="GTP1/OBG domain"/>
    <property type="match status" value="1"/>
</dbReference>
<feature type="binding site" evidence="9">
    <location>
        <position position="192"/>
    </location>
    <ligand>
        <name>Mg(2+)</name>
        <dbReference type="ChEBI" id="CHEBI:18420"/>
    </ligand>
</feature>
<dbReference type="Pfam" id="PF01926">
    <property type="entry name" value="MMR_HSR1"/>
    <property type="match status" value="1"/>
</dbReference>
<feature type="binding site" evidence="9">
    <location>
        <begin position="190"/>
        <end position="194"/>
    </location>
    <ligand>
        <name>GTP</name>
        <dbReference type="ChEBI" id="CHEBI:37565"/>
    </ligand>
</feature>
<keyword evidence="3 9" id="KW-0963">Cytoplasm</keyword>
<evidence type="ECO:0000259" key="10">
    <source>
        <dbReference type="PROSITE" id="PS51710"/>
    </source>
</evidence>
<evidence type="ECO:0000256" key="4">
    <source>
        <dbReference type="ARBA" id="ARBA00022723"/>
    </source>
</evidence>
<dbReference type="InterPro" id="IPR005225">
    <property type="entry name" value="Small_GTP-bd"/>
</dbReference>
<evidence type="ECO:0000256" key="6">
    <source>
        <dbReference type="ARBA" id="ARBA00022801"/>
    </source>
</evidence>
<dbReference type="InterPro" id="IPR036346">
    <property type="entry name" value="GTP-bd_prot_GTP1/OBG_C_sf"/>
</dbReference>
<dbReference type="RefSeq" id="WP_076341720.1">
    <property type="nucleotide sequence ID" value="NZ_CAJTMI010000019.1"/>
</dbReference>
<dbReference type="PRINTS" id="PR00326">
    <property type="entry name" value="GTP1OBG"/>
</dbReference>